<sequence>MQPTVKSCVEEWKSLPWKKFEKVIFRLQHRIYKAFQNKDYNLVNRLQRCLANSRAGKYLSIRKVTQLNTRKKMASIDGVSELGPKERLNLLQEISKLQGYKHSKLRRVWIPESNGEKRPFGVPTIKDRVVQNIIKTILEPVYEAHASKGSYGLRSAISSWEIQKNIFNKLNSRCSGYEKSILELNIEKCFGRINYNKLMSMVILPQNLKSIVWSTLKAGVLNERPRTTKDIPQYGIISPLLCNIVLNGIEDIWNYKQGIGRYKGIMLHRDKGCGQRGLRYADNMIFFLKPEEDAQELRKLIDKFLSERGLNIKEAKTRLVKSTEGFDFLDWHFRVKAKNNKFLSYPSRANRKNMIKKIKETIRDSRFTLDERLKKVNIIYKRWADYHKYTNLDQVNIWSIRKWVFAYAKKLVIKYTRSSRKLAKKILLEKIRNVIHRTPYTANKFIALKDNNSIYCNNWIY</sequence>
<reference evidence="2" key="1">
    <citation type="submission" date="2017-03" db="EMBL/GenBank/DDBJ databases">
        <title>The new red algal subphylum Proteorhodophytina comprises the largest and most divergent plastid genomes known.</title>
        <authorList>
            <person name="Munoz-Gomez S.A."/>
            <person name="Mejia-Franco F.G."/>
            <person name="Durnin K."/>
            <person name="Morgan C."/>
            <person name="Grisdale C.J."/>
            <person name="Archibald J.M."/>
            <person name="Slamovits C.H."/>
        </authorList>
    </citation>
    <scope>NUCLEOTIDE SEQUENCE</scope>
    <source>
        <strain evidence="2">UTEX LB2060</strain>
    </source>
</reference>
<evidence type="ECO:0000259" key="1">
    <source>
        <dbReference type="PROSITE" id="PS50878"/>
    </source>
</evidence>
<proteinExistence type="predicted"/>
<dbReference type="PANTHER" id="PTHR34047:SF8">
    <property type="entry name" value="PROTEIN YKFC"/>
    <property type="match status" value="1"/>
</dbReference>
<keyword evidence="2" id="KW-0808">Transferase</keyword>
<dbReference type="AlphaFoldDB" id="A0A1X9PUA8"/>
<dbReference type="InterPro" id="IPR000477">
    <property type="entry name" value="RT_dom"/>
</dbReference>
<dbReference type="PROSITE" id="PS50878">
    <property type="entry name" value="RT_POL"/>
    <property type="match status" value="1"/>
</dbReference>
<dbReference type="GO" id="GO:0003964">
    <property type="term" value="F:RNA-directed DNA polymerase activity"/>
    <property type="evidence" value="ECO:0007669"/>
    <property type="project" value="UniProtKB-KW"/>
</dbReference>
<evidence type="ECO:0000313" key="2">
    <source>
        <dbReference type="EMBL" id="ARO91076.1"/>
    </source>
</evidence>
<dbReference type="InterPro" id="IPR043502">
    <property type="entry name" value="DNA/RNA_pol_sf"/>
</dbReference>
<dbReference type="PANTHER" id="PTHR34047">
    <property type="entry name" value="NUCLEAR INTRON MATURASE 1, MITOCHONDRIAL-RELATED"/>
    <property type="match status" value="1"/>
</dbReference>
<geneLocation type="chloroplast" evidence="2"/>
<feature type="domain" description="Reverse transcriptase" evidence="1">
    <location>
        <begin position="89"/>
        <end position="333"/>
    </location>
</feature>
<dbReference type="Pfam" id="PF13655">
    <property type="entry name" value="RVT_N"/>
    <property type="match status" value="1"/>
</dbReference>
<keyword evidence="2" id="KW-0695">RNA-directed DNA polymerase</keyword>
<dbReference type="InterPro" id="IPR051083">
    <property type="entry name" value="GrpII_Intron_Splice-Mob/Def"/>
</dbReference>
<dbReference type="InterPro" id="IPR025960">
    <property type="entry name" value="RVT_N"/>
</dbReference>
<dbReference type="Pfam" id="PF00078">
    <property type="entry name" value="RVT_1"/>
    <property type="match status" value="1"/>
</dbReference>
<gene>
    <name evidence="2" type="primary">ilvH</name>
</gene>
<accession>A0A1X9PUA8</accession>
<dbReference type="EMBL" id="KY709211">
    <property type="protein sequence ID" value="ARO91076.1"/>
    <property type="molecule type" value="Genomic_DNA"/>
</dbReference>
<keyword evidence="2" id="KW-0934">Plastid</keyword>
<dbReference type="SUPFAM" id="SSF56672">
    <property type="entry name" value="DNA/RNA polymerases"/>
    <property type="match status" value="1"/>
</dbReference>
<organism evidence="2">
    <name type="scientific">Flintiella sanguinaria</name>
    <dbReference type="NCBI Taxonomy" id="101926"/>
    <lineage>
        <taxon>Eukaryota</taxon>
        <taxon>Rhodophyta</taxon>
        <taxon>Bangiophyceae</taxon>
        <taxon>Porphyridiales</taxon>
        <taxon>Porphyridiaceae</taxon>
        <taxon>Flintiella</taxon>
    </lineage>
</organism>
<name>A0A1X9PUA8_9RHOD</name>
<dbReference type="CDD" id="cd01651">
    <property type="entry name" value="RT_G2_intron"/>
    <property type="match status" value="1"/>
</dbReference>
<protein>
    <submittedName>
        <fullName evidence="2">Putative reverse transcriptase/maturase</fullName>
    </submittedName>
</protein>
<keyword evidence="2" id="KW-0150">Chloroplast</keyword>
<keyword evidence="2" id="KW-0548">Nucleotidyltransferase</keyword>